<dbReference type="RefSeq" id="WP_090096280.1">
    <property type="nucleotide sequence ID" value="NZ_FNIX01000002.1"/>
</dbReference>
<evidence type="ECO:0000259" key="3">
    <source>
        <dbReference type="Pfam" id="PF13407"/>
    </source>
</evidence>
<dbReference type="SUPFAM" id="SSF53822">
    <property type="entry name" value="Periplasmic binding protein-like I"/>
    <property type="match status" value="1"/>
</dbReference>
<dbReference type="PANTHER" id="PTHR30036:SF1">
    <property type="entry name" value="D-XYLOSE-BINDING PERIPLASMIC PROTEIN"/>
    <property type="match status" value="1"/>
</dbReference>
<dbReference type="NCBIfam" id="NF040907">
    <property type="entry name" value="ChvE"/>
    <property type="match status" value="1"/>
</dbReference>
<dbReference type="PANTHER" id="PTHR30036">
    <property type="entry name" value="D-XYLOSE-BINDING PERIPLASMIC PROTEIN"/>
    <property type="match status" value="1"/>
</dbReference>
<dbReference type="Gene3D" id="3.40.50.2300">
    <property type="match status" value="2"/>
</dbReference>
<name>A0A1H0IUM7_9PSEU</name>
<comment type="subcellular location">
    <subcellularLocation>
        <location evidence="1">Cell envelope</location>
    </subcellularLocation>
</comment>
<protein>
    <submittedName>
        <fullName evidence="4">Putative multiple sugar transport system substrate-binding protein</fullName>
    </submittedName>
</protein>
<dbReference type="CDD" id="cd19994">
    <property type="entry name" value="PBP1_ChvE"/>
    <property type="match status" value="1"/>
</dbReference>
<organism evidence="4 5">
    <name type="scientific">Lentzea jiangxiensis</name>
    <dbReference type="NCBI Taxonomy" id="641025"/>
    <lineage>
        <taxon>Bacteria</taxon>
        <taxon>Bacillati</taxon>
        <taxon>Actinomycetota</taxon>
        <taxon>Actinomycetes</taxon>
        <taxon>Pseudonocardiales</taxon>
        <taxon>Pseudonocardiaceae</taxon>
        <taxon>Lentzea</taxon>
    </lineage>
</organism>
<dbReference type="Pfam" id="PF13407">
    <property type="entry name" value="Peripla_BP_4"/>
    <property type="match status" value="1"/>
</dbReference>
<keyword evidence="4" id="KW-0762">Sugar transport</keyword>
<accession>A0A1H0IUM7</accession>
<keyword evidence="5" id="KW-1185">Reference proteome</keyword>
<evidence type="ECO:0000313" key="4">
    <source>
        <dbReference type="EMBL" id="SDO35177.1"/>
    </source>
</evidence>
<keyword evidence="4" id="KW-0813">Transport</keyword>
<dbReference type="AlphaFoldDB" id="A0A1H0IUM7"/>
<dbReference type="InterPro" id="IPR050555">
    <property type="entry name" value="Bact_Solute-Bind_Prot2"/>
</dbReference>
<dbReference type="Proteomes" id="UP000199691">
    <property type="component" value="Unassembled WGS sequence"/>
</dbReference>
<evidence type="ECO:0000256" key="2">
    <source>
        <dbReference type="ARBA" id="ARBA00022729"/>
    </source>
</evidence>
<reference evidence="5" key="1">
    <citation type="submission" date="2016-10" db="EMBL/GenBank/DDBJ databases">
        <authorList>
            <person name="Varghese N."/>
            <person name="Submissions S."/>
        </authorList>
    </citation>
    <scope>NUCLEOTIDE SEQUENCE [LARGE SCALE GENOMIC DNA]</scope>
    <source>
        <strain evidence="5">CGMCC 4.6609</strain>
    </source>
</reference>
<dbReference type="STRING" id="641025.SAMN05421507_102251"/>
<dbReference type="GO" id="GO:0030288">
    <property type="term" value="C:outer membrane-bounded periplasmic space"/>
    <property type="evidence" value="ECO:0007669"/>
    <property type="project" value="TreeGrafter"/>
</dbReference>
<proteinExistence type="predicted"/>
<keyword evidence="2" id="KW-0732">Signal</keyword>
<sequence>MRLVRIAATTALAVTLAACGSAQKTVDQQSTSSEGALVGVTMPTRSSERWIHDGDNIKSALEGKGYKVDLQYAENDIPTQANQIENQITKGAKLLIVASIDGTAITSQLQQAADAKIPVIAYDRLIRKSPNVDYYATFDNFKVGVEQANSLLAGLKAKGEGPFNVELFAGSPDDNNATFFFNGAMSVLQPLIDQGKLVVKSGQKDFKTVAILRWDPATAQKRMEDILTSTYGGAKVDGVLSPYDGISIGILSALKSSGYGTPAQAYPIVTGQDAEVASVKSIIAGEQYSTIHKDTRKLADVTVKMADAVLKGGKPEVNNTKDYDNGNKVVPSFLLQPVTVDKANYQKELVESGYYTADQLR</sequence>
<dbReference type="InterPro" id="IPR028082">
    <property type="entry name" value="Peripla_BP_I"/>
</dbReference>
<dbReference type="OrthoDB" id="9773673at2"/>
<feature type="domain" description="Periplasmic binding protein" evidence="3">
    <location>
        <begin position="38"/>
        <end position="313"/>
    </location>
</feature>
<dbReference type="EMBL" id="FNIX01000002">
    <property type="protein sequence ID" value="SDO35177.1"/>
    <property type="molecule type" value="Genomic_DNA"/>
</dbReference>
<dbReference type="InterPro" id="IPR049784">
    <property type="entry name" value="ChvE-like"/>
</dbReference>
<dbReference type="GO" id="GO:0030246">
    <property type="term" value="F:carbohydrate binding"/>
    <property type="evidence" value="ECO:0007669"/>
    <property type="project" value="TreeGrafter"/>
</dbReference>
<dbReference type="PROSITE" id="PS51257">
    <property type="entry name" value="PROKAR_LIPOPROTEIN"/>
    <property type="match status" value="1"/>
</dbReference>
<evidence type="ECO:0000256" key="1">
    <source>
        <dbReference type="ARBA" id="ARBA00004196"/>
    </source>
</evidence>
<evidence type="ECO:0000313" key="5">
    <source>
        <dbReference type="Proteomes" id="UP000199691"/>
    </source>
</evidence>
<dbReference type="InterPro" id="IPR025997">
    <property type="entry name" value="SBP_2_dom"/>
</dbReference>
<gene>
    <name evidence="4" type="ORF">SAMN05421507_102251</name>
</gene>